<dbReference type="PANTHER" id="PTHR46796">
    <property type="entry name" value="HTH-TYPE TRANSCRIPTIONAL ACTIVATOR RHAS-RELATED"/>
    <property type="match status" value="1"/>
</dbReference>
<evidence type="ECO:0000313" key="5">
    <source>
        <dbReference type="EMBL" id="MBK1875920.1"/>
    </source>
</evidence>
<dbReference type="GO" id="GO:0003700">
    <property type="term" value="F:DNA-binding transcription factor activity"/>
    <property type="evidence" value="ECO:0007669"/>
    <property type="project" value="InterPro"/>
</dbReference>
<keyword evidence="2" id="KW-0238">DNA-binding</keyword>
<feature type="domain" description="HTH araC/xylS-type" evidence="4">
    <location>
        <begin position="150"/>
        <end position="252"/>
    </location>
</feature>
<evidence type="ECO:0000259" key="4">
    <source>
        <dbReference type="PROSITE" id="PS01124"/>
    </source>
</evidence>
<name>A0A934RQY8_9BACT</name>
<dbReference type="Proteomes" id="UP000617628">
    <property type="component" value="Unassembled WGS sequence"/>
</dbReference>
<dbReference type="PROSITE" id="PS00041">
    <property type="entry name" value="HTH_ARAC_FAMILY_1"/>
    <property type="match status" value="2"/>
</dbReference>
<dbReference type="EMBL" id="JAENIL010000005">
    <property type="protein sequence ID" value="MBK1875920.1"/>
    <property type="molecule type" value="Genomic_DNA"/>
</dbReference>
<dbReference type="Pfam" id="PF12833">
    <property type="entry name" value="HTH_18"/>
    <property type="match status" value="1"/>
</dbReference>
<dbReference type="PROSITE" id="PS01124">
    <property type="entry name" value="HTH_ARAC_FAMILY_2"/>
    <property type="match status" value="1"/>
</dbReference>
<protein>
    <submittedName>
        <fullName evidence="5">Helix-turn-helix transcriptional regulator</fullName>
    </submittedName>
</protein>
<evidence type="ECO:0000256" key="3">
    <source>
        <dbReference type="ARBA" id="ARBA00023163"/>
    </source>
</evidence>
<keyword evidence="6" id="KW-1185">Reference proteome</keyword>
<dbReference type="Gene3D" id="1.10.10.60">
    <property type="entry name" value="Homeodomain-like"/>
    <property type="match status" value="2"/>
</dbReference>
<accession>A0A934RQY8</accession>
<keyword evidence="3" id="KW-0804">Transcription</keyword>
<dbReference type="InterPro" id="IPR050204">
    <property type="entry name" value="AraC_XylS_family_regulators"/>
</dbReference>
<organism evidence="5 6">
    <name type="scientific">Pelagicoccus mobilis</name>
    <dbReference type="NCBI Taxonomy" id="415221"/>
    <lineage>
        <taxon>Bacteria</taxon>
        <taxon>Pseudomonadati</taxon>
        <taxon>Verrucomicrobiota</taxon>
        <taxon>Opitutia</taxon>
        <taxon>Puniceicoccales</taxon>
        <taxon>Pelagicoccaceae</taxon>
        <taxon>Pelagicoccus</taxon>
    </lineage>
</organism>
<dbReference type="InterPro" id="IPR018062">
    <property type="entry name" value="HTH_AraC-typ_CS"/>
</dbReference>
<evidence type="ECO:0000256" key="2">
    <source>
        <dbReference type="ARBA" id="ARBA00023125"/>
    </source>
</evidence>
<dbReference type="InterPro" id="IPR009057">
    <property type="entry name" value="Homeodomain-like_sf"/>
</dbReference>
<dbReference type="GO" id="GO:0043565">
    <property type="term" value="F:sequence-specific DNA binding"/>
    <property type="evidence" value="ECO:0007669"/>
    <property type="project" value="InterPro"/>
</dbReference>
<proteinExistence type="predicted"/>
<dbReference type="RefSeq" id="WP_200354137.1">
    <property type="nucleotide sequence ID" value="NZ_JAENIL010000005.1"/>
</dbReference>
<dbReference type="SMART" id="SM00342">
    <property type="entry name" value="HTH_ARAC"/>
    <property type="match status" value="1"/>
</dbReference>
<evidence type="ECO:0000256" key="1">
    <source>
        <dbReference type="ARBA" id="ARBA00023015"/>
    </source>
</evidence>
<reference evidence="5" key="1">
    <citation type="submission" date="2021-01" db="EMBL/GenBank/DDBJ databases">
        <title>Modified the classification status of verrucomicrobia.</title>
        <authorList>
            <person name="Feng X."/>
        </authorList>
    </citation>
    <scope>NUCLEOTIDE SEQUENCE</scope>
    <source>
        <strain evidence="5">KCTC 13126</strain>
    </source>
</reference>
<keyword evidence="1" id="KW-0805">Transcription regulation</keyword>
<sequence length="257" mass="29425">MKFKLEIDKAEYIPIGNSWNGSTYLNHSWRFYHNNSSGTAVTIEGKRIPLSPQRCQILSPGTLFITDQSRNVTQFYVHFSVVPPYDPAQPGLFEIPFDGMLRDLIESAKHNMSKSDLHHFTPRGLSLVSSICCYAFAKLPDTVFEPAKLDRRIQLSMRKMEQSPQLPHTIEKLAQEAGLCRAAFIRLFKSQTGRTPYALLSEFRITEAKELLAFSDTPIDIISQKTGYRDRFHFSRQFKSKTGQSPAAYRKRSQTPR</sequence>
<evidence type="ECO:0000313" key="6">
    <source>
        <dbReference type="Proteomes" id="UP000617628"/>
    </source>
</evidence>
<gene>
    <name evidence="5" type="ORF">JIN87_03510</name>
</gene>
<comment type="caution">
    <text evidence="5">The sequence shown here is derived from an EMBL/GenBank/DDBJ whole genome shotgun (WGS) entry which is preliminary data.</text>
</comment>
<dbReference type="InterPro" id="IPR018060">
    <property type="entry name" value="HTH_AraC"/>
</dbReference>
<dbReference type="SUPFAM" id="SSF46689">
    <property type="entry name" value="Homeodomain-like"/>
    <property type="match status" value="2"/>
</dbReference>
<dbReference type="AlphaFoldDB" id="A0A934RQY8"/>